<sequence>MKTKPWLTAVLLAASAALPLAATGTPALADAPAGAPAPQQESKVYIIGLRDVPADPAEVAATAKAMVGEYGGTLRRTYYSALQGFSAELTMDQVMAYFGDTRVTSVTPDQTFRAAGARRTDIRTPDIRMAGIRAAGMRTAGIRAAGTQYYPPSWGLDRIDQPDLPLDRTYRFPGDGAGVRVYVLDTGIRTNHREFGGRARAAFDALTPDGSAGASGQDCNGHGTQVASTIGGRFVGVAKGVQLESVRALGCDGTATGEQVMTAIDWVSAHARRPALLNLGFSGPSESVIDLALYQMTENGLAYTAAAGNDGGDACDATPGRQTTAISVSATGRDDHRAAGADHGSCVHLFAPGDGIVTASARTDLTYTRAGGTSLAAAHAAGVAAMYLARHPETTPVELDKALKDAAAAGKVQNPGAGSPNLLLQSAD</sequence>
<dbReference type="Proteomes" id="UP000305238">
    <property type="component" value="Unassembled WGS sequence"/>
</dbReference>
<dbReference type="InterPro" id="IPR010259">
    <property type="entry name" value="S8pro/Inhibitor_I9"/>
</dbReference>
<dbReference type="RefSeq" id="WP_138638034.1">
    <property type="nucleotide sequence ID" value="NZ_VCKZ01000145.1"/>
</dbReference>
<dbReference type="PROSITE" id="PS00136">
    <property type="entry name" value="SUBTILASE_ASP"/>
    <property type="match status" value="1"/>
</dbReference>
<evidence type="ECO:0000256" key="3">
    <source>
        <dbReference type="ARBA" id="ARBA00022801"/>
    </source>
</evidence>
<comment type="caution">
    <text evidence="9">The sequence shown here is derived from an EMBL/GenBank/DDBJ whole genome shotgun (WGS) entry which is preliminary data.</text>
</comment>
<feature type="domain" description="Inhibitor I9" evidence="8">
    <location>
        <begin position="60"/>
        <end position="113"/>
    </location>
</feature>
<proteinExistence type="inferred from homology"/>
<protein>
    <submittedName>
        <fullName evidence="9">S8 family peptidase</fullName>
    </submittedName>
</protein>
<evidence type="ECO:0000256" key="2">
    <source>
        <dbReference type="ARBA" id="ARBA00022670"/>
    </source>
</evidence>
<evidence type="ECO:0000259" key="8">
    <source>
        <dbReference type="Pfam" id="PF05922"/>
    </source>
</evidence>
<dbReference type="InterPro" id="IPR050131">
    <property type="entry name" value="Peptidase_S8_subtilisin-like"/>
</dbReference>
<dbReference type="InterPro" id="IPR015500">
    <property type="entry name" value="Peptidase_S8_subtilisin-rel"/>
</dbReference>
<dbReference type="GO" id="GO:0006508">
    <property type="term" value="P:proteolysis"/>
    <property type="evidence" value="ECO:0007669"/>
    <property type="project" value="UniProtKB-KW"/>
</dbReference>
<dbReference type="PROSITE" id="PS51892">
    <property type="entry name" value="SUBTILASE"/>
    <property type="match status" value="1"/>
</dbReference>
<feature type="active site" description="Charge relay system" evidence="5">
    <location>
        <position position="222"/>
    </location>
</feature>
<dbReference type="InterPro" id="IPR034193">
    <property type="entry name" value="PCSK9_ProteinaseK-like"/>
</dbReference>
<keyword evidence="2 5" id="KW-0645">Protease</keyword>
<gene>
    <name evidence="9" type="ORF">ETD96_20225</name>
</gene>
<evidence type="ECO:0000256" key="4">
    <source>
        <dbReference type="ARBA" id="ARBA00022825"/>
    </source>
</evidence>
<evidence type="ECO:0000259" key="7">
    <source>
        <dbReference type="Pfam" id="PF00082"/>
    </source>
</evidence>
<organism evidence="9 10">
    <name type="scientific">Actinomadura geliboluensis</name>
    <dbReference type="NCBI Taxonomy" id="882440"/>
    <lineage>
        <taxon>Bacteria</taxon>
        <taxon>Bacillati</taxon>
        <taxon>Actinomycetota</taxon>
        <taxon>Actinomycetes</taxon>
        <taxon>Streptosporangiales</taxon>
        <taxon>Thermomonosporaceae</taxon>
        <taxon>Actinomadura</taxon>
    </lineage>
</organism>
<dbReference type="PROSITE" id="PS00137">
    <property type="entry name" value="SUBTILASE_HIS"/>
    <property type="match status" value="1"/>
</dbReference>
<feature type="domain" description="Peptidase S8/S53" evidence="7">
    <location>
        <begin position="176"/>
        <end position="410"/>
    </location>
</feature>
<dbReference type="EMBL" id="VCKZ01000145">
    <property type="protein sequence ID" value="TMR36657.1"/>
    <property type="molecule type" value="Genomic_DNA"/>
</dbReference>
<keyword evidence="10" id="KW-1185">Reference proteome</keyword>
<keyword evidence="3 5" id="KW-0378">Hydrolase</keyword>
<dbReference type="OrthoDB" id="9766923at2"/>
<dbReference type="CDD" id="cd04077">
    <property type="entry name" value="Peptidases_S8_PCSK9_ProteinaseK_like"/>
    <property type="match status" value="1"/>
</dbReference>
<dbReference type="Gene3D" id="3.30.70.80">
    <property type="entry name" value="Peptidase S8 propeptide/proteinase inhibitor I9"/>
    <property type="match status" value="1"/>
</dbReference>
<feature type="signal peptide" evidence="6">
    <location>
        <begin position="1"/>
        <end position="29"/>
    </location>
</feature>
<feature type="active site" description="Charge relay system" evidence="5">
    <location>
        <position position="185"/>
    </location>
</feature>
<dbReference type="GO" id="GO:0004252">
    <property type="term" value="F:serine-type endopeptidase activity"/>
    <property type="evidence" value="ECO:0007669"/>
    <property type="project" value="UniProtKB-UniRule"/>
</dbReference>
<dbReference type="PRINTS" id="PR00723">
    <property type="entry name" value="SUBTILISIN"/>
</dbReference>
<accession>A0A5S4GUM7</accession>
<evidence type="ECO:0000313" key="9">
    <source>
        <dbReference type="EMBL" id="TMR36657.1"/>
    </source>
</evidence>
<comment type="similarity">
    <text evidence="1 5">Belongs to the peptidase S8 family.</text>
</comment>
<dbReference type="InterPro" id="IPR022398">
    <property type="entry name" value="Peptidase_S8_His-AS"/>
</dbReference>
<feature type="active site" description="Charge relay system" evidence="5">
    <location>
        <position position="374"/>
    </location>
</feature>
<dbReference type="FunFam" id="3.40.50.200:FF:000016">
    <property type="entry name" value="Proprotein convertase subtilisin/kexin type 9"/>
    <property type="match status" value="1"/>
</dbReference>
<dbReference type="AlphaFoldDB" id="A0A5S4GUM7"/>
<name>A0A5S4GUM7_9ACTN</name>
<evidence type="ECO:0000256" key="6">
    <source>
        <dbReference type="SAM" id="SignalP"/>
    </source>
</evidence>
<reference evidence="9 10" key="1">
    <citation type="submission" date="2019-05" db="EMBL/GenBank/DDBJ databases">
        <title>Draft genome sequence of Actinomadura geliboluensis A8036.</title>
        <authorList>
            <person name="Saricaoglu S."/>
            <person name="Isik K."/>
        </authorList>
    </citation>
    <scope>NUCLEOTIDE SEQUENCE [LARGE SCALE GENOMIC DNA]</scope>
    <source>
        <strain evidence="9 10">A8036</strain>
    </source>
</reference>
<dbReference type="Pfam" id="PF00082">
    <property type="entry name" value="Peptidase_S8"/>
    <property type="match status" value="1"/>
</dbReference>
<evidence type="ECO:0000256" key="5">
    <source>
        <dbReference type="PROSITE-ProRule" id="PRU01240"/>
    </source>
</evidence>
<feature type="chain" id="PRO_5024405006" evidence="6">
    <location>
        <begin position="30"/>
        <end position="428"/>
    </location>
</feature>
<keyword evidence="4 5" id="KW-0720">Serine protease</keyword>
<keyword evidence="6" id="KW-0732">Signal</keyword>
<evidence type="ECO:0000256" key="1">
    <source>
        <dbReference type="ARBA" id="ARBA00011073"/>
    </source>
</evidence>
<dbReference type="Pfam" id="PF05922">
    <property type="entry name" value="Inhibitor_I9"/>
    <property type="match status" value="1"/>
</dbReference>
<dbReference type="InterPro" id="IPR023827">
    <property type="entry name" value="Peptidase_S8_Asp-AS"/>
</dbReference>
<evidence type="ECO:0000313" key="10">
    <source>
        <dbReference type="Proteomes" id="UP000305238"/>
    </source>
</evidence>
<dbReference type="PANTHER" id="PTHR43806:SF11">
    <property type="entry name" value="CEREVISIN-RELATED"/>
    <property type="match status" value="1"/>
</dbReference>
<dbReference type="InterPro" id="IPR036852">
    <property type="entry name" value="Peptidase_S8/S53_dom_sf"/>
</dbReference>
<dbReference type="SUPFAM" id="SSF52743">
    <property type="entry name" value="Subtilisin-like"/>
    <property type="match status" value="1"/>
</dbReference>
<dbReference type="Gene3D" id="3.40.50.200">
    <property type="entry name" value="Peptidase S8/S53 domain"/>
    <property type="match status" value="1"/>
</dbReference>
<dbReference type="InterPro" id="IPR037045">
    <property type="entry name" value="S8pro/Inhibitor_I9_sf"/>
</dbReference>
<dbReference type="InterPro" id="IPR000209">
    <property type="entry name" value="Peptidase_S8/S53_dom"/>
</dbReference>
<dbReference type="PANTHER" id="PTHR43806">
    <property type="entry name" value="PEPTIDASE S8"/>
    <property type="match status" value="1"/>
</dbReference>
<dbReference type="GO" id="GO:0005615">
    <property type="term" value="C:extracellular space"/>
    <property type="evidence" value="ECO:0007669"/>
    <property type="project" value="TreeGrafter"/>
</dbReference>